<dbReference type="GO" id="GO:0005737">
    <property type="term" value="C:cytoplasm"/>
    <property type="evidence" value="ECO:0007669"/>
    <property type="project" value="UniProtKB-SubCell"/>
</dbReference>
<accession>A0A835NZE7</accession>
<dbReference type="OrthoDB" id="8935954at2759"/>
<dbReference type="PANTHER" id="PTHR28342">
    <property type="entry name" value="MONOOXYGENASE P33MONOX-RELATED"/>
    <property type="match status" value="1"/>
</dbReference>
<evidence type="ECO:0000256" key="6">
    <source>
        <dbReference type="ARBA" id="ARBA00023002"/>
    </source>
</evidence>
<evidence type="ECO:0000313" key="10">
    <source>
        <dbReference type="Proteomes" id="UP000618051"/>
    </source>
</evidence>
<keyword evidence="10" id="KW-1185">Reference proteome</keyword>
<evidence type="ECO:0000313" key="9">
    <source>
        <dbReference type="EMBL" id="KAI1234183.1"/>
    </source>
</evidence>
<dbReference type="PANTHER" id="PTHR28342:SF1">
    <property type="entry name" value="MONOOXYGENASE P33MONOX-RELATED"/>
    <property type="match status" value="1"/>
</dbReference>
<evidence type="ECO:0000256" key="7">
    <source>
        <dbReference type="SAM" id="MobiDB-lite"/>
    </source>
</evidence>
<gene>
    <name evidence="9" type="ORF">IHE44_0003900</name>
    <name evidence="8" type="ORF">IHE44_007979</name>
</gene>
<name>A0A835NZE7_9PASS</name>
<keyword evidence="5" id="KW-0521">NADP</keyword>
<keyword evidence="8" id="KW-0503">Monooxygenase</keyword>
<evidence type="ECO:0000313" key="8">
    <source>
        <dbReference type="EMBL" id="KAG0123042.1"/>
    </source>
</evidence>
<dbReference type="GO" id="GO:0004497">
    <property type="term" value="F:monooxygenase activity"/>
    <property type="evidence" value="ECO:0007669"/>
    <property type="project" value="UniProtKB-KW"/>
</dbReference>
<organism evidence="8">
    <name type="scientific">Lamprotornis superbus</name>
    <dbReference type="NCBI Taxonomy" id="245042"/>
    <lineage>
        <taxon>Eukaryota</taxon>
        <taxon>Metazoa</taxon>
        <taxon>Chordata</taxon>
        <taxon>Craniata</taxon>
        <taxon>Vertebrata</taxon>
        <taxon>Euteleostomi</taxon>
        <taxon>Archelosauria</taxon>
        <taxon>Archosauria</taxon>
        <taxon>Dinosauria</taxon>
        <taxon>Saurischia</taxon>
        <taxon>Theropoda</taxon>
        <taxon>Coelurosauria</taxon>
        <taxon>Aves</taxon>
        <taxon>Neognathae</taxon>
        <taxon>Neoaves</taxon>
        <taxon>Telluraves</taxon>
        <taxon>Australaves</taxon>
        <taxon>Passeriformes</taxon>
        <taxon>Sturnidae</taxon>
        <taxon>Lamprotornis</taxon>
    </lineage>
</organism>
<dbReference type="EMBL" id="JADDUC010000031">
    <property type="protein sequence ID" value="KAG0123042.1"/>
    <property type="molecule type" value="Genomic_DNA"/>
</dbReference>
<feature type="compositionally biased region" description="Polar residues" evidence="7">
    <location>
        <begin position="194"/>
        <end position="204"/>
    </location>
</feature>
<reference evidence="9" key="3">
    <citation type="submission" date="2022-01" db="EMBL/GenBank/DDBJ databases">
        <authorList>
            <person name="Rubenstein D.R."/>
        </authorList>
    </citation>
    <scope>NUCLEOTIDE SEQUENCE</scope>
    <source>
        <strain evidence="9">SS15</strain>
        <tissue evidence="9">Liver</tissue>
    </source>
</reference>
<feature type="region of interest" description="Disordered" evidence="7">
    <location>
        <begin position="69"/>
        <end position="91"/>
    </location>
</feature>
<feature type="region of interest" description="Disordered" evidence="7">
    <location>
        <begin position="1"/>
        <end position="25"/>
    </location>
</feature>
<evidence type="ECO:0000256" key="1">
    <source>
        <dbReference type="ARBA" id="ARBA00004496"/>
    </source>
</evidence>
<keyword evidence="4" id="KW-0963">Cytoplasm</keyword>
<feature type="region of interest" description="Disordered" evidence="7">
    <location>
        <begin position="158"/>
        <end position="215"/>
    </location>
</feature>
<feature type="region of interest" description="Disordered" evidence="7">
    <location>
        <begin position="264"/>
        <end position="301"/>
    </location>
</feature>
<evidence type="ECO:0000256" key="4">
    <source>
        <dbReference type="ARBA" id="ARBA00022490"/>
    </source>
</evidence>
<feature type="non-terminal residue" evidence="8">
    <location>
        <position position="1"/>
    </location>
</feature>
<comment type="subcellular location">
    <subcellularLocation>
        <location evidence="1">Cytoplasm</location>
    </subcellularLocation>
</comment>
<sequence>MSSGQPDAPALEPGGGARSGRMSLPLGVPRRAFSYDDALEDTAPMTPPPADLCASVLWKQPVIPERKYQELSKDEDGDTNMKPVITPSSSTESVNKVPVVKAKATHIIMNSLITKQTQESIQRFEQQAGLREAGYTPHKGLTTEETKYHRVAEAVHNLKMQNGETTKDDKQNSSAQSTPSSTPHSSPKHKNRGWFSQGSSTSIAGSDFAMEGGGDRLPSERWSFFGPRALQKSASDAGGFTIQSYKGAQKPSPMELMRAQATRMTEDQVTFKPPKMDIPGTDGRKQSPRSHNIKPRDLNDNKTRVELRSTLLSPSGSSDNVEQLLKHEQFLLDLCGKRLLQGLLHSADEVVHLQLNIQLADVIAVLEPGLGFLSDQIHPVTDRGPQMWGDCRGYPAMPWKDDHQMWREAFVMQLGHGRVFVLRGIFSMNGNMSSAILRELQVGDLSTSTAKDNILWSRSIALGERDSQHREALPLSLSSKALGMALLQPRAIVLEVILQGLYHVLQEEELARGLLLGVDGEY</sequence>
<dbReference type="AlphaFoldDB" id="A0A835NZE7"/>
<evidence type="ECO:0000256" key="2">
    <source>
        <dbReference type="ARBA" id="ARBA00008758"/>
    </source>
</evidence>
<evidence type="ECO:0000256" key="3">
    <source>
        <dbReference type="ARBA" id="ARBA00016432"/>
    </source>
</evidence>
<protein>
    <recommendedName>
        <fullName evidence="3">Putative monooxygenase p33MONOX</fullName>
    </recommendedName>
</protein>
<comment type="caution">
    <text evidence="8">The sequence shown here is derived from an EMBL/GenBank/DDBJ whole genome shotgun (WGS) entry which is preliminary data.</text>
</comment>
<feature type="compositionally biased region" description="Low complexity" evidence="7">
    <location>
        <begin position="172"/>
        <end position="185"/>
    </location>
</feature>
<comment type="similarity">
    <text evidence="2">Belongs to the P33MONOX family.</text>
</comment>
<dbReference type="Proteomes" id="UP000618051">
    <property type="component" value="Unassembled WGS sequence"/>
</dbReference>
<dbReference type="EMBL" id="JADDUC020000016">
    <property type="protein sequence ID" value="KAI1234183.1"/>
    <property type="molecule type" value="Genomic_DNA"/>
</dbReference>
<dbReference type="InterPro" id="IPR026759">
    <property type="entry name" value="P33MONOX"/>
</dbReference>
<evidence type="ECO:0000256" key="5">
    <source>
        <dbReference type="ARBA" id="ARBA00022857"/>
    </source>
</evidence>
<reference evidence="8" key="1">
    <citation type="submission" date="2020-10" db="EMBL/GenBank/DDBJ databases">
        <title>Feather gene expression reveals the developmental basis of iridescence in African starlings.</title>
        <authorList>
            <person name="Rubenstein D.R."/>
        </authorList>
    </citation>
    <scope>NUCLEOTIDE SEQUENCE</scope>
    <source>
        <strain evidence="8">SS15</strain>
        <tissue evidence="8">Liver</tissue>
    </source>
</reference>
<dbReference type="Pfam" id="PF15302">
    <property type="entry name" value="P33MONOX"/>
    <property type="match status" value="1"/>
</dbReference>
<reference evidence="9 10" key="2">
    <citation type="journal article" date="2021" name="J. Hered.">
        <title>Feather Gene Expression Elucidates the Developmental Basis of Plumage Iridescence in African Starlings.</title>
        <authorList>
            <person name="Rubenstein D.R."/>
            <person name="Corvelo A."/>
            <person name="MacManes M.D."/>
            <person name="Maia R."/>
            <person name="Narzisi G."/>
            <person name="Rousaki A."/>
            <person name="Vandenabeele P."/>
            <person name="Shawkey M.D."/>
            <person name="Solomon J."/>
        </authorList>
    </citation>
    <scope>NUCLEOTIDE SEQUENCE [LARGE SCALE GENOMIC DNA]</scope>
    <source>
        <strain evidence="9">SS15</strain>
    </source>
</reference>
<proteinExistence type="inferred from homology"/>
<keyword evidence="6" id="KW-0560">Oxidoreductase</keyword>